<feature type="transmembrane region" description="Helical" evidence="1">
    <location>
        <begin position="80"/>
        <end position="99"/>
    </location>
</feature>
<feature type="transmembrane region" description="Helical" evidence="1">
    <location>
        <begin position="215"/>
        <end position="233"/>
    </location>
</feature>
<name>A0A1W9KUS9_9BURK</name>
<dbReference type="GO" id="GO:0016020">
    <property type="term" value="C:membrane"/>
    <property type="evidence" value="ECO:0007669"/>
    <property type="project" value="InterPro"/>
</dbReference>
<dbReference type="PANTHER" id="PTHR22911">
    <property type="entry name" value="ACYL-MALONYL CONDENSING ENZYME-RELATED"/>
    <property type="match status" value="1"/>
</dbReference>
<feature type="transmembrane region" description="Helical" evidence="1">
    <location>
        <begin position="40"/>
        <end position="60"/>
    </location>
</feature>
<evidence type="ECO:0000259" key="2">
    <source>
        <dbReference type="Pfam" id="PF00892"/>
    </source>
</evidence>
<keyword evidence="1" id="KW-0812">Transmembrane</keyword>
<dbReference type="AlphaFoldDB" id="A0A1W9KUS9"/>
<sequence length="299" mass="32750">MTEKIPGFWRTGQGGGILLIMAATLSFALGDSAARHITQLAPVLMLLWFRYTFQTVATLLMRFPTQRTGLFVTPNPKFQVLRGGLLLVTSFCTFLALQHLPVAEFTAMVMLSPMVATAMAAVALKNHVAHLRWVLMAVGLGGVLLVVRPGGQVFGWALLFPLLLVCTYAWFQVLTSRLSGDENPYTTQFYTGLVGALVTSPMLLWSWNTQALLDYWPWFLALGLSATFGHLMLIRAFNRASAVVLSPYLYTQIAFATLAGWVFFSHLPDALAWVGIGVIALSGVGNALLSIREAAPKRQ</sequence>
<feature type="domain" description="EamA" evidence="2">
    <location>
        <begin position="156"/>
        <end position="282"/>
    </location>
</feature>
<keyword evidence="1" id="KW-0472">Membrane</keyword>
<dbReference type="PANTHER" id="PTHR22911:SF103">
    <property type="entry name" value="BLR2811 PROTEIN"/>
    <property type="match status" value="1"/>
</dbReference>
<proteinExistence type="predicted"/>
<reference evidence="3 4" key="1">
    <citation type="submission" date="2017-01" db="EMBL/GenBank/DDBJ databases">
        <title>Novel large sulfur bacteria in the metagenomes of groundwater-fed chemosynthetic microbial mats in the Lake Huron basin.</title>
        <authorList>
            <person name="Sharrar A.M."/>
            <person name="Flood B.E."/>
            <person name="Bailey J.V."/>
            <person name="Jones D.S."/>
            <person name="Biddanda B."/>
            <person name="Ruberg S.A."/>
            <person name="Marcus D.N."/>
            <person name="Dick G.J."/>
        </authorList>
    </citation>
    <scope>NUCLEOTIDE SEQUENCE [LARGE SCALE GENOMIC DNA]</scope>
    <source>
        <strain evidence="3">A7</strain>
    </source>
</reference>
<comment type="caution">
    <text evidence="3">The sequence shown here is derived from an EMBL/GenBank/DDBJ whole genome shotgun (WGS) entry which is preliminary data.</text>
</comment>
<organism evidence="3 4">
    <name type="scientific">Rhodoferax ferrireducens</name>
    <dbReference type="NCBI Taxonomy" id="192843"/>
    <lineage>
        <taxon>Bacteria</taxon>
        <taxon>Pseudomonadati</taxon>
        <taxon>Pseudomonadota</taxon>
        <taxon>Betaproteobacteria</taxon>
        <taxon>Burkholderiales</taxon>
        <taxon>Comamonadaceae</taxon>
        <taxon>Rhodoferax</taxon>
    </lineage>
</organism>
<dbReference type="InterPro" id="IPR037185">
    <property type="entry name" value="EmrE-like"/>
</dbReference>
<protein>
    <submittedName>
        <fullName evidence="3">EamA family transporter</fullName>
    </submittedName>
</protein>
<feature type="transmembrane region" description="Helical" evidence="1">
    <location>
        <begin position="185"/>
        <end position="203"/>
    </location>
</feature>
<accession>A0A1W9KUS9</accession>
<dbReference type="EMBL" id="MTEI01000004">
    <property type="protein sequence ID" value="OQW88306.1"/>
    <property type="molecule type" value="Genomic_DNA"/>
</dbReference>
<feature type="transmembrane region" description="Helical" evidence="1">
    <location>
        <begin position="105"/>
        <end position="124"/>
    </location>
</feature>
<feature type="transmembrane region" description="Helical" evidence="1">
    <location>
        <begin position="270"/>
        <end position="289"/>
    </location>
</feature>
<feature type="transmembrane region" description="Helical" evidence="1">
    <location>
        <begin position="131"/>
        <end position="147"/>
    </location>
</feature>
<feature type="transmembrane region" description="Helical" evidence="1">
    <location>
        <begin position="245"/>
        <end position="264"/>
    </location>
</feature>
<evidence type="ECO:0000313" key="4">
    <source>
        <dbReference type="Proteomes" id="UP000192505"/>
    </source>
</evidence>
<feature type="domain" description="EamA" evidence="2">
    <location>
        <begin position="16"/>
        <end position="147"/>
    </location>
</feature>
<gene>
    <name evidence="3" type="ORF">BWK72_08405</name>
</gene>
<dbReference type="Proteomes" id="UP000192505">
    <property type="component" value="Unassembled WGS sequence"/>
</dbReference>
<dbReference type="Pfam" id="PF00892">
    <property type="entry name" value="EamA"/>
    <property type="match status" value="2"/>
</dbReference>
<keyword evidence="1" id="KW-1133">Transmembrane helix</keyword>
<evidence type="ECO:0000256" key="1">
    <source>
        <dbReference type="SAM" id="Phobius"/>
    </source>
</evidence>
<dbReference type="SUPFAM" id="SSF103481">
    <property type="entry name" value="Multidrug resistance efflux transporter EmrE"/>
    <property type="match status" value="2"/>
</dbReference>
<dbReference type="InterPro" id="IPR000620">
    <property type="entry name" value="EamA_dom"/>
</dbReference>
<evidence type="ECO:0000313" key="3">
    <source>
        <dbReference type="EMBL" id="OQW88306.1"/>
    </source>
</evidence>
<feature type="transmembrane region" description="Helical" evidence="1">
    <location>
        <begin position="153"/>
        <end position="173"/>
    </location>
</feature>